<evidence type="ECO:0000256" key="1">
    <source>
        <dbReference type="SAM" id="SignalP"/>
    </source>
</evidence>
<gene>
    <name evidence="2" type="ORF">C8N24_6089</name>
</gene>
<feature type="chain" id="PRO_5025060211" evidence="1">
    <location>
        <begin position="24"/>
        <end position="164"/>
    </location>
</feature>
<accession>A0A660L913</accession>
<sequence>MAFCRFTVIGVLLAGAVASPAFAADPVEPRKGLVLKGELDFPRVQKMHVRTGAKDGSRLKVSLGFHGKCKGGGLGELWASNVAARPEVRVRDGRFDAELTGTTRGVGGVAGRTGHFTWTFSGRFTDRDVAVATVRGTAEVRAGGKVVSRCEIRKPASVRLTRSA</sequence>
<protein>
    <submittedName>
        <fullName evidence="2">Uncharacterized protein</fullName>
    </submittedName>
</protein>
<keyword evidence="3" id="KW-1185">Reference proteome</keyword>
<comment type="caution">
    <text evidence="2">The sequence shown here is derived from an EMBL/GenBank/DDBJ whole genome shotgun (WGS) entry which is preliminary data.</text>
</comment>
<organism evidence="2 3">
    <name type="scientific">Solirubrobacter pauli</name>
    <dbReference type="NCBI Taxonomy" id="166793"/>
    <lineage>
        <taxon>Bacteria</taxon>
        <taxon>Bacillati</taxon>
        <taxon>Actinomycetota</taxon>
        <taxon>Thermoleophilia</taxon>
        <taxon>Solirubrobacterales</taxon>
        <taxon>Solirubrobacteraceae</taxon>
        <taxon>Solirubrobacter</taxon>
    </lineage>
</organism>
<dbReference type="RefSeq" id="WP_147448046.1">
    <property type="nucleotide sequence ID" value="NZ_RBIL01000002.1"/>
</dbReference>
<dbReference type="OrthoDB" id="9898067at2"/>
<evidence type="ECO:0000313" key="3">
    <source>
        <dbReference type="Proteomes" id="UP000278962"/>
    </source>
</evidence>
<dbReference type="AlphaFoldDB" id="A0A660L913"/>
<dbReference type="Proteomes" id="UP000278962">
    <property type="component" value="Unassembled WGS sequence"/>
</dbReference>
<evidence type="ECO:0000313" key="2">
    <source>
        <dbReference type="EMBL" id="RKQ88050.1"/>
    </source>
</evidence>
<name>A0A660L913_9ACTN</name>
<dbReference type="EMBL" id="RBIL01000002">
    <property type="protein sequence ID" value="RKQ88050.1"/>
    <property type="molecule type" value="Genomic_DNA"/>
</dbReference>
<keyword evidence="1" id="KW-0732">Signal</keyword>
<proteinExistence type="predicted"/>
<reference evidence="2 3" key="1">
    <citation type="submission" date="2018-10" db="EMBL/GenBank/DDBJ databases">
        <title>Genomic Encyclopedia of Archaeal and Bacterial Type Strains, Phase II (KMG-II): from individual species to whole genera.</title>
        <authorList>
            <person name="Goeker M."/>
        </authorList>
    </citation>
    <scope>NUCLEOTIDE SEQUENCE [LARGE SCALE GENOMIC DNA]</scope>
    <source>
        <strain evidence="2 3">DSM 14954</strain>
    </source>
</reference>
<feature type="signal peptide" evidence="1">
    <location>
        <begin position="1"/>
        <end position="23"/>
    </location>
</feature>